<evidence type="ECO:0000256" key="6">
    <source>
        <dbReference type="ARBA" id="ARBA00023136"/>
    </source>
</evidence>
<keyword evidence="9" id="KW-1185">Reference proteome</keyword>
<feature type="transmembrane region" description="Helical" evidence="7">
    <location>
        <begin position="291"/>
        <end position="310"/>
    </location>
</feature>
<keyword evidence="8" id="KW-0449">Lipoprotein</keyword>
<evidence type="ECO:0000256" key="7">
    <source>
        <dbReference type="HAMAP-Rule" id="MF_01147"/>
    </source>
</evidence>
<feature type="transmembrane region" description="Helical" evidence="7">
    <location>
        <begin position="125"/>
        <end position="145"/>
    </location>
</feature>
<keyword evidence="6 7" id="KW-0472">Membrane</keyword>
<dbReference type="STRING" id="1280949.HAD_07815"/>
<dbReference type="EMBL" id="ARYH01000001">
    <property type="protein sequence ID" value="KCZ85574.1"/>
    <property type="molecule type" value="Genomic_DNA"/>
</dbReference>
<feature type="transmembrane region" description="Helical" evidence="7">
    <location>
        <begin position="255"/>
        <end position="271"/>
    </location>
</feature>
<keyword evidence="4 7" id="KW-0812">Transmembrane</keyword>
<feature type="transmembrane region" description="Helical" evidence="7">
    <location>
        <begin position="231"/>
        <end position="248"/>
    </location>
</feature>
<dbReference type="HAMAP" id="MF_01147">
    <property type="entry name" value="Lgt"/>
    <property type="match status" value="1"/>
</dbReference>
<feature type="transmembrane region" description="Helical" evidence="7">
    <location>
        <begin position="44"/>
        <end position="63"/>
    </location>
</feature>
<organism evidence="8 9">
    <name type="scientific">Hyphomonas adhaerens MHS-3</name>
    <dbReference type="NCBI Taxonomy" id="1280949"/>
    <lineage>
        <taxon>Bacteria</taxon>
        <taxon>Pseudomonadati</taxon>
        <taxon>Pseudomonadota</taxon>
        <taxon>Alphaproteobacteria</taxon>
        <taxon>Hyphomonadales</taxon>
        <taxon>Hyphomonadaceae</taxon>
        <taxon>Hyphomonas</taxon>
    </lineage>
</organism>
<evidence type="ECO:0000313" key="8">
    <source>
        <dbReference type="EMBL" id="KCZ85574.1"/>
    </source>
</evidence>
<dbReference type="AlphaFoldDB" id="A0A069E6G9"/>
<dbReference type="GO" id="GO:0042158">
    <property type="term" value="P:lipoprotein biosynthetic process"/>
    <property type="evidence" value="ECO:0007669"/>
    <property type="project" value="UniProtKB-UniRule"/>
</dbReference>
<feature type="transmembrane region" description="Helical" evidence="7">
    <location>
        <begin position="157"/>
        <end position="175"/>
    </location>
</feature>
<comment type="catalytic activity">
    <reaction evidence="7">
        <text>L-cysteinyl-[prolipoprotein] + a 1,2-diacyl-sn-glycero-3-phospho-(1'-sn-glycerol) = an S-1,2-diacyl-sn-glyceryl-L-cysteinyl-[prolipoprotein] + sn-glycerol 1-phosphate + H(+)</text>
        <dbReference type="Rhea" id="RHEA:56712"/>
        <dbReference type="Rhea" id="RHEA-COMP:14679"/>
        <dbReference type="Rhea" id="RHEA-COMP:14680"/>
        <dbReference type="ChEBI" id="CHEBI:15378"/>
        <dbReference type="ChEBI" id="CHEBI:29950"/>
        <dbReference type="ChEBI" id="CHEBI:57685"/>
        <dbReference type="ChEBI" id="CHEBI:64716"/>
        <dbReference type="ChEBI" id="CHEBI:140658"/>
        <dbReference type="EC" id="2.5.1.145"/>
    </reaction>
</comment>
<keyword evidence="5 7" id="KW-1133">Transmembrane helix</keyword>
<dbReference type="GO" id="GO:0008961">
    <property type="term" value="F:phosphatidylglycerol-prolipoprotein diacylglyceryl transferase activity"/>
    <property type="evidence" value="ECO:0007669"/>
    <property type="project" value="UniProtKB-UniRule"/>
</dbReference>
<protein>
    <recommendedName>
        <fullName evidence="7">Phosphatidylglycerol--prolipoprotein diacylglyceryl transferase</fullName>
        <ecNumber evidence="7">2.5.1.145</ecNumber>
    </recommendedName>
</protein>
<reference evidence="8 9" key="1">
    <citation type="journal article" date="2014" name="Antonie Van Leeuwenhoek">
        <title>Hyphomonas beringensis sp. nov. and Hyphomonas chukchiensis sp. nov., isolated from surface seawater of the Bering Sea and Chukchi Sea.</title>
        <authorList>
            <person name="Li C."/>
            <person name="Lai Q."/>
            <person name="Li G."/>
            <person name="Dong C."/>
            <person name="Wang J."/>
            <person name="Liao Y."/>
            <person name="Shao Z."/>
        </authorList>
    </citation>
    <scope>NUCLEOTIDE SEQUENCE [LARGE SCALE GENOMIC DNA]</scope>
    <source>
        <strain evidence="8 9">MHS-3</strain>
    </source>
</reference>
<evidence type="ECO:0000256" key="4">
    <source>
        <dbReference type="ARBA" id="ARBA00022692"/>
    </source>
</evidence>
<comment type="function">
    <text evidence="7">Catalyzes the transfer of the diacylglyceryl group from phosphatidylglycerol to the sulfhydryl group of the N-terminal cysteine of a prolipoprotein, the first step in the formation of mature lipoproteins.</text>
</comment>
<dbReference type="UniPathway" id="UPA00664"/>
<dbReference type="Proteomes" id="UP000027446">
    <property type="component" value="Unassembled WGS sequence"/>
</dbReference>
<comment type="caution">
    <text evidence="8">The sequence shown here is derived from an EMBL/GenBank/DDBJ whole genome shotgun (WGS) entry which is preliminary data.</text>
</comment>
<name>A0A069E6G9_9PROT</name>
<dbReference type="eggNOG" id="COG0682">
    <property type="taxonomic scope" value="Bacteria"/>
</dbReference>
<dbReference type="InterPro" id="IPR001640">
    <property type="entry name" value="Lgt"/>
</dbReference>
<evidence type="ECO:0000256" key="1">
    <source>
        <dbReference type="ARBA" id="ARBA00007150"/>
    </source>
</evidence>
<comment type="subcellular location">
    <subcellularLocation>
        <location evidence="7">Cell membrane</location>
        <topology evidence="7">Multi-pass membrane protein</topology>
    </subcellularLocation>
</comment>
<evidence type="ECO:0000256" key="3">
    <source>
        <dbReference type="ARBA" id="ARBA00022679"/>
    </source>
</evidence>
<comment type="pathway">
    <text evidence="7">Protein modification; lipoprotein biosynthesis (diacylglyceryl transfer).</text>
</comment>
<dbReference type="GO" id="GO:0005886">
    <property type="term" value="C:plasma membrane"/>
    <property type="evidence" value="ECO:0007669"/>
    <property type="project" value="UniProtKB-SubCell"/>
</dbReference>
<feature type="binding site" evidence="7">
    <location>
        <position position="170"/>
    </location>
    <ligand>
        <name>a 1,2-diacyl-sn-glycero-3-phospho-(1'-sn-glycerol)</name>
        <dbReference type="ChEBI" id="CHEBI:64716"/>
    </ligand>
</feature>
<evidence type="ECO:0000256" key="5">
    <source>
        <dbReference type="ARBA" id="ARBA00022989"/>
    </source>
</evidence>
<dbReference type="PATRIC" id="fig|1280949.3.peg.1592"/>
<proteinExistence type="inferred from homology"/>
<dbReference type="RefSeq" id="WP_241765322.1">
    <property type="nucleotide sequence ID" value="NZ_ARYH01000001.1"/>
</dbReference>
<gene>
    <name evidence="7" type="primary">lgt</name>
    <name evidence="8" type="ORF">HAD_07815</name>
</gene>
<evidence type="ECO:0000313" key="9">
    <source>
        <dbReference type="Proteomes" id="UP000027446"/>
    </source>
</evidence>
<dbReference type="Pfam" id="PF01790">
    <property type="entry name" value="LGT"/>
    <property type="match status" value="1"/>
</dbReference>
<evidence type="ECO:0000256" key="2">
    <source>
        <dbReference type="ARBA" id="ARBA00022475"/>
    </source>
</evidence>
<dbReference type="PANTHER" id="PTHR30589">
    <property type="entry name" value="PROLIPOPROTEIN DIACYLGLYCERYL TRANSFERASE"/>
    <property type="match status" value="1"/>
</dbReference>
<keyword evidence="3 7" id="KW-0808">Transferase</keyword>
<keyword evidence="2 7" id="KW-1003">Cell membrane</keyword>
<feature type="transmembrane region" description="Helical" evidence="7">
    <location>
        <begin position="83"/>
        <end position="105"/>
    </location>
</feature>
<comment type="similarity">
    <text evidence="1 7">Belongs to the Lgt family.</text>
</comment>
<accession>A0A069E6G9</accession>
<sequence length="322" mass="35599">MFDTMTLLGAHLAAGALSFPEMSPALFSIDFGFIGLGTFHLRWYALGYMAGIGLAWWYASAMIRRPALFGGESPLTKDQLDDIMFWIILGIILGGRLGYILFYMVPYQMDALMADPGTILRIWDGGMSFHGGISGVAVALVYFAWSRKVSLFSIGDIAGVVAPIGIGLVRIANFINAELYGRHTDSSWGMVFPEGVVPGSTPPAFNWDTGKWVYNGFETARYPSQLYESALEGWLPLIVLSILIWRFGALKRPGLVAGLFLLMYAFGRTVVENFRMPDSFVHGMPEWLTMGQLLSIPMWLGGAWLVWNALKPKTPKDTKTKA</sequence>
<dbReference type="PANTHER" id="PTHR30589:SF0">
    <property type="entry name" value="PHOSPHATIDYLGLYCEROL--PROLIPOPROTEIN DIACYLGLYCERYL TRANSFERASE"/>
    <property type="match status" value="1"/>
</dbReference>
<dbReference type="NCBIfam" id="TIGR00544">
    <property type="entry name" value="lgt"/>
    <property type="match status" value="1"/>
</dbReference>
<dbReference type="EC" id="2.5.1.145" evidence="7"/>